<comment type="subcellular location">
    <subcellularLocation>
        <location evidence="1">Cell outer membrane</location>
        <topology evidence="1">Multi-pass membrane protein</topology>
    </subcellularLocation>
</comment>
<dbReference type="PANTHER" id="PTHR30069">
    <property type="entry name" value="TONB-DEPENDENT OUTER MEMBRANE RECEPTOR"/>
    <property type="match status" value="1"/>
</dbReference>
<dbReference type="Gene3D" id="2.170.130.10">
    <property type="entry name" value="TonB-dependent receptor, plug domain"/>
    <property type="match status" value="1"/>
</dbReference>
<dbReference type="Gene3D" id="2.40.170.20">
    <property type="entry name" value="TonB-dependent receptor, beta-barrel domain"/>
    <property type="match status" value="1"/>
</dbReference>
<dbReference type="SUPFAM" id="SSF56935">
    <property type="entry name" value="Porins"/>
    <property type="match status" value="1"/>
</dbReference>
<dbReference type="Pfam" id="PF25183">
    <property type="entry name" value="OMP_b-brl_4"/>
    <property type="match status" value="1"/>
</dbReference>
<proteinExistence type="predicted"/>
<evidence type="ECO:0000256" key="7">
    <source>
        <dbReference type="ARBA" id="ARBA00023136"/>
    </source>
</evidence>
<evidence type="ECO:0000256" key="4">
    <source>
        <dbReference type="ARBA" id="ARBA00022692"/>
    </source>
</evidence>
<keyword evidence="5 9" id="KW-0732">Signal</keyword>
<evidence type="ECO:0000256" key="2">
    <source>
        <dbReference type="ARBA" id="ARBA00022448"/>
    </source>
</evidence>
<keyword evidence="8" id="KW-0998">Cell outer membrane</keyword>
<keyword evidence="7" id="KW-0472">Membrane</keyword>
<reference evidence="12 13" key="1">
    <citation type="journal article" date="2024" name="Curr. Microbiol.">
        <title>Luteibacter sahnii sp. nov., A Novel Yellow-Colored Xanthomonadin Pigment Producing Probiotic Bacterium from Healthy Rice Seed Microbiome.</title>
        <authorList>
            <person name="Jaiswal G."/>
            <person name="Rana R."/>
            <person name="Nayak P.K."/>
            <person name="Chouhan R."/>
            <person name="Gandhi S.G."/>
            <person name="Patel H.K."/>
            <person name="Patil P.B."/>
        </authorList>
    </citation>
    <scope>NUCLEOTIDE SEQUENCE [LARGE SCALE GENOMIC DNA]</scope>
    <source>
        <strain evidence="12 13">PPL201</strain>
    </source>
</reference>
<keyword evidence="13" id="KW-1185">Reference proteome</keyword>
<evidence type="ECO:0000313" key="13">
    <source>
        <dbReference type="Proteomes" id="UP001528850"/>
    </source>
</evidence>
<organism evidence="12 13">
    <name type="scientific">Luteibacter sahnii</name>
    <dbReference type="NCBI Taxonomy" id="3021977"/>
    <lineage>
        <taxon>Bacteria</taxon>
        <taxon>Pseudomonadati</taxon>
        <taxon>Pseudomonadota</taxon>
        <taxon>Gammaproteobacteria</taxon>
        <taxon>Lysobacterales</taxon>
        <taxon>Rhodanobacteraceae</taxon>
        <taxon>Luteibacter</taxon>
    </lineage>
</organism>
<keyword evidence="6" id="KW-0798">TonB box</keyword>
<dbReference type="Gene3D" id="2.60.40.1120">
    <property type="entry name" value="Carboxypeptidase-like, regulatory domain"/>
    <property type="match status" value="1"/>
</dbReference>
<feature type="chain" id="PRO_5046862689" evidence="9">
    <location>
        <begin position="32"/>
        <end position="1021"/>
    </location>
</feature>
<dbReference type="InterPro" id="IPR057601">
    <property type="entry name" value="Oar-like_b-barrel"/>
</dbReference>
<dbReference type="PROSITE" id="PS01156">
    <property type="entry name" value="TONB_DEPENDENT_REC_2"/>
    <property type="match status" value="1"/>
</dbReference>
<evidence type="ECO:0000256" key="6">
    <source>
        <dbReference type="ARBA" id="ARBA00023077"/>
    </source>
</evidence>
<dbReference type="InterPro" id="IPR012910">
    <property type="entry name" value="Plug_dom"/>
</dbReference>
<dbReference type="InterPro" id="IPR010917">
    <property type="entry name" value="TonB_rcpt_CS"/>
</dbReference>
<evidence type="ECO:0000256" key="5">
    <source>
        <dbReference type="ARBA" id="ARBA00022729"/>
    </source>
</evidence>
<comment type="caution">
    <text evidence="12">The sequence shown here is derived from an EMBL/GenBank/DDBJ whole genome shotgun (WGS) entry which is preliminary data.</text>
</comment>
<evidence type="ECO:0000256" key="3">
    <source>
        <dbReference type="ARBA" id="ARBA00022452"/>
    </source>
</evidence>
<evidence type="ECO:0000256" key="9">
    <source>
        <dbReference type="SAM" id="SignalP"/>
    </source>
</evidence>
<dbReference type="InterPro" id="IPR037066">
    <property type="entry name" value="Plug_dom_sf"/>
</dbReference>
<evidence type="ECO:0000259" key="10">
    <source>
        <dbReference type="Pfam" id="PF07715"/>
    </source>
</evidence>
<dbReference type="Pfam" id="PF07715">
    <property type="entry name" value="Plug"/>
    <property type="match status" value="1"/>
</dbReference>
<protein>
    <submittedName>
        <fullName evidence="12">TonB-dependent receptor</fullName>
    </submittedName>
</protein>
<feature type="signal peptide" evidence="9">
    <location>
        <begin position="1"/>
        <end position="31"/>
    </location>
</feature>
<dbReference type="PANTHER" id="PTHR30069:SF46">
    <property type="entry name" value="OAR PROTEIN"/>
    <property type="match status" value="1"/>
</dbReference>
<feature type="domain" description="TonB-dependent transporter Oar-like beta-barrel" evidence="11">
    <location>
        <begin position="335"/>
        <end position="602"/>
    </location>
</feature>
<dbReference type="Pfam" id="PF13620">
    <property type="entry name" value="CarboxypepD_reg"/>
    <property type="match status" value="1"/>
</dbReference>
<evidence type="ECO:0000259" key="11">
    <source>
        <dbReference type="Pfam" id="PF25183"/>
    </source>
</evidence>
<dbReference type="Proteomes" id="UP001528850">
    <property type="component" value="Unassembled WGS sequence"/>
</dbReference>
<keyword evidence="4" id="KW-0812">Transmembrane</keyword>
<accession>A0ABT6BER9</accession>
<keyword evidence="2" id="KW-0813">Transport</keyword>
<feature type="domain" description="TonB-dependent receptor plug" evidence="10">
    <location>
        <begin position="138"/>
        <end position="234"/>
    </location>
</feature>
<dbReference type="RefSeq" id="WP_320552220.1">
    <property type="nucleotide sequence ID" value="NZ_JAQLOK010000006.1"/>
</dbReference>
<evidence type="ECO:0000256" key="1">
    <source>
        <dbReference type="ARBA" id="ARBA00004571"/>
    </source>
</evidence>
<gene>
    <name evidence="12" type="ORF">P3W24_16715</name>
</gene>
<sequence length="1021" mass="110284">MSRSYRASVLGRRSTLALAIGLATVSGAALAQSTTGSIFGSAQPGATIQISSPSTGVNRQITADASGRYRASNLPLGNYTVNVLDGGKVVDSRKDINLTVGSSSEVSFASAAAGNAQSLESVTVSANALPPIDVSSVDSRTVVTSAQLTRLPLGRNAEAIALLAPGVVTGSGDFGRVVSFGGAGVSENAYYINGYNTTDPLKNLGGASLPYGAIDQQEVYTGGYSAMYGRSDGGVINQVGKRGTNEWHFGGQVLWEPKFLAESPRNIFYPNATLPNGYEYENADQPGTEYRHRDGNKKWTTTYSAYVGGPLIKDKLFLFAAAEAEKSEGVSTNSSASSIQANNHYTFNLPKYYVKLDWNINDSNILEVTGIRSQDEAEGVYYAYDYATHTQGGQTGAFADHTKLTNTYTIGKYTSYLTDDLTFSATYGKGKSQDYFNNPSGGGAPWLSGVTNQNPAITGGTPISNLNPTYVSKAPDARSLTHGLRMDLEWQVGDHRLTGGIDNMRYNAYDEGQSMSGPGYAWIYGRGNPTTPISRTLGVGAPGGAGYYVRQYKFITTTSMSVDQKAYYLEDKWQVNDRVNVTVGVRNDKFTNYNNNHISYVDSGNQWAPRLGAAWDVFGDSTFKVYGNLGRYFLALPNSVAIRGASSSTLTSEYFTYTGIAADGSPTGLAPLGPGPVSANNEYGQPTDPKAVTARNLKSQYQDEAILGFDKAFGSEWVGGAKLTVRKLQAAIDDVCDMNRVIEKLQAQGVNTDNTTFPGCVIFNPGKTNRFSFGNADGTRTEVSMSRDDWGFTDGAKRKYYALDMYFGHPWDGKWEGRIDYTFSRSYGNTEGQVKSDIGQDDISKTQDWDAAALMENSNGLLANDRRHQIKMRGSYALTDEWLLSGVVRVQSGGPKSCLGYYAGPTLDNTGTPGGYGAAGTDPIGYGSSYHFCNGQPYHPGDQRQPWTKNIDLSVTYRPAFADHKLAFALSVFNVTDERKVTQTDATYETNAGPGVVSNTYNMGTYFQTPRFVRLSASYDF</sequence>
<dbReference type="EMBL" id="JARJJS010000006">
    <property type="protein sequence ID" value="MDF4026617.1"/>
    <property type="molecule type" value="Genomic_DNA"/>
</dbReference>
<dbReference type="InterPro" id="IPR036942">
    <property type="entry name" value="Beta-barrel_TonB_sf"/>
</dbReference>
<dbReference type="InterPro" id="IPR039426">
    <property type="entry name" value="TonB-dep_rcpt-like"/>
</dbReference>
<name>A0ABT6BER9_9GAMM</name>
<keyword evidence="3" id="KW-1134">Transmembrane beta strand</keyword>
<evidence type="ECO:0000256" key="8">
    <source>
        <dbReference type="ARBA" id="ARBA00023237"/>
    </source>
</evidence>
<dbReference type="SUPFAM" id="SSF49452">
    <property type="entry name" value="Starch-binding domain-like"/>
    <property type="match status" value="1"/>
</dbReference>
<evidence type="ECO:0000313" key="12">
    <source>
        <dbReference type="EMBL" id="MDF4026617.1"/>
    </source>
</evidence>
<dbReference type="InterPro" id="IPR013784">
    <property type="entry name" value="Carb-bd-like_fold"/>
</dbReference>
<keyword evidence="12" id="KW-0675">Receptor</keyword>